<keyword evidence="6" id="KW-0508">mRNA splicing</keyword>
<dbReference type="RefSeq" id="XP_062875867.1">
    <property type="nucleotide sequence ID" value="XM_063019797.1"/>
</dbReference>
<dbReference type="CDD" id="cd21372">
    <property type="entry name" value="cwf21_CWC21-like"/>
    <property type="match status" value="1"/>
</dbReference>
<feature type="domain" description="CWF21" evidence="9">
    <location>
        <begin position="64"/>
        <end position="109"/>
    </location>
</feature>
<evidence type="ECO:0000313" key="10">
    <source>
        <dbReference type="EMBL" id="WPK23481.1"/>
    </source>
</evidence>
<comment type="subcellular location">
    <subcellularLocation>
        <location evidence="1">Nucleus</location>
    </subcellularLocation>
</comment>
<dbReference type="PANTHER" id="PTHR36562">
    <property type="entry name" value="SERINE/ARGININE REPETITIVE MATRIX 2"/>
    <property type="match status" value="1"/>
</dbReference>
<keyword evidence="7" id="KW-0539">Nucleus</keyword>
<keyword evidence="11" id="KW-1185">Reference proteome</keyword>
<evidence type="ECO:0000313" key="11">
    <source>
        <dbReference type="Proteomes" id="UP001338582"/>
    </source>
</evidence>
<dbReference type="InterPro" id="IPR051372">
    <property type="entry name" value="CWC21"/>
</dbReference>
<dbReference type="Pfam" id="PF08312">
    <property type="entry name" value="cwf21"/>
    <property type="match status" value="1"/>
</dbReference>
<evidence type="ECO:0000256" key="4">
    <source>
        <dbReference type="ARBA" id="ARBA00022664"/>
    </source>
</evidence>
<evidence type="ECO:0000256" key="2">
    <source>
        <dbReference type="ARBA" id="ARBA00005954"/>
    </source>
</evidence>
<dbReference type="KEGG" id="asau:88171790"/>
<dbReference type="GO" id="GO:0005681">
    <property type="term" value="C:spliceosomal complex"/>
    <property type="evidence" value="ECO:0007669"/>
    <property type="project" value="UniProtKB-KW"/>
</dbReference>
<comment type="similarity">
    <text evidence="2">Belongs to the CWC21 family.</text>
</comment>
<organism evidence="10 11">
    <name type="scientific">Australozyma saopauloensis</name>
    <dbReference type="NCBI Taxonomy" id="291208"/>
    <lineage>
        <taxon>Eukaryota</taxon>
        <taxon>Fungi</taxon>
        <taxon>Dikarya</taxon>
        <taxon>Ascomycota</taxon>
        <taxon>Saccharomycotina</taxon>
        <taxon>Pichiomycetes</taxon>
        <taxon>Metschnikowiaceae</taxon>
        <taxon>Australozyma</taxon>
    </lineage>
</organism>
<evidence type="ECO:0000256" key="5">
    <source>
        <dbReference type="ARBA" id="ARBA00022728"/>
    </source>
</evidence>
<gene>
    <name evidence="10" type="ORF">PUMCH_000722</name>
</gene>
<feature type="compositionally biased region" description="Polar residues" evidence="8">
    <location>
        <begin position="11"/>
        <end position="26"/>
    </location>
</feature>
<feature type="compositionally biased region" description="Basic and acidic residues" evidence="8">
    <location>
        <begin position="122"/>
        <end position="168"/>
    </location>
</feature>
<evidence type="ECO:0000256" key="6">
    <source>
        <dbReference type="ARBA" id="ARBA00023187"/>
    </source>
</evidence>
<feature type="compositionally biased region" description="Basic and acidic residues" evidence="8">
    <location>
        <begin position="27"/>
        <end position="64"/>
    </location>
</feature>
<dbReference type="PANTHER" id="PTHR36562:SF5">
    <property type="entry name" value="SERINE_ARGININE REPETITIVE MATRIX 2"/>
    <property type="match status" value="1"/>
</dbReference>
<feature type="region of interest" description="Disordered" evidence="8">
    <location>
        <begin position="1"/>
        <end position="64"/>
    </location>
</feature>
<keyword evidence="5" id="KW-0747">Spliceosome</keyword>
<dbReference type="AlphaFoldDB" id="A0AAX4H5J3"/>
<proteinExistence type="inferred from homology"/>
<reference evidence="10 11" key="1">
    <citation type="submission" date="2023-10" db="EMBL/GenBank/DDBJ databases">
        <title>Draft Genome Sequence of Candida saopaulonensis from a very Premature Infant with Sepsis.</title>
        <authorList>
            <person name="Ning Y."/>
            <person name="Dai R."/>
            <person name="Xiao M."/>
            <person name="Xu Y."/>
            <person name="Yan Q."/>
            <person name="Zhang L."/>
        </authorList>
    </citation>
    <scope>NUCLEOTIDE SEQUENCE [LARGE SCALE GENOMIC DNA]</scope>
    <source>
        <strain evidence="10 11">19XY460</strain>
    </source>
</reference>
<accession>A0AAX4H5J3</accession>
<dbReference type="SMART" id="SM01115">
    <property type="entry name" value="cwf21"/>
    <property type="match status" value="1"/>
</dbReference>
<sequence length="184" mass="21019">MSYNGVGLQTPRGTGTSGYIQKNVASKSREGLRQKRMREDAEKERREVKTRMHEARRSAGSEVKEHLDKRWIEVQCMELRDKLEDEDVDEKEITKQVDQLRQALLLKPAKEEDSPAEPQSISRRELVENLDKAKSIISLKNKDDAATSAGKEKDAETDLSVQKRKDVSPVKPQSPKYVPRYGAR</sequence>
<keyword evidence="4" id="KW-0507">mRNA processing</keyword>
<evidence type="ECO:0000259" key="9">
    <source>
        <dbReference type="SMART" id="SM01115"/>
    </source>
</evidence>
<dbReference type="GO" id="GO:0006397">
    <property type="term" value="P:mRNA processing"/>
    <property type="evidence" value="ECO:0007669"/>
    <property type="project" value="UniProtKB-KW"/>
</dbReference>
<dbReference type="InterPro" id="IPR013170">
    <property type="entry name" value="mRNA_splic_Cwf21_dom"/>
</dbReference>
<protein>
    <recommendedName>
        <fullName evidence="3">Pre-mRNA-splicing factor CWC21</fullName>
    </recommendedName>
</protein>
<name>A0AAX4H5J3_9ASCO</name>
<feature type="region of interest" description="Disordered" evidence="8">
    <location>
        <begin position="106"/>
        <end position="184"/>
    </location>
</feature>
<dbReference type="GO" id="GO:0008380">
    <property type="term" value="P:RNA splicing"/>
    <property type="evidence" value="ECO:0007669"/>
    <property type="project" value="UniProtKB-KW"/>
</dbReference>
<dbReference type="GeneID" id="88171790"/>
<dbReference type="EMBL" id="CP138894">
    <property type="protein sequence ID" value="WPK23481.1"/>
    <property type="molecule type" value="Genomic_DNA"/>
</dbReference>
<dbReference type="Proteomes" id="UP001338582">
    <property type="component" value="Chromosome 1"/>
</dbReference>
<evidence type="ECO:0000256" key="1">
    <source>
        <dbReference type="ARBA" id="ARBA00004123"/>
    </source>
</evidence>
<evidence type="ECO:0000256" key="7">
    <source>
        <dbReference type="ARBA" id="ARBA00023242"/>
    </source>
</evidence>
<evidence type="ECO:0000256" key="3">
    <source>
        <dbReference type="ARBA" id="ARBA00020641"/>
    </source>
</evidence>
<evidence type="ECO:0000256" key="8">
    <source>
        <dbReference type="SAM" id="MobiDB-lite"/>
    </source>
</evidence>
<dbReference type="Gene3D" id="6.10.140.420">
    <property type="match status" value="1"/>
</dbReference>